<evidence type="ECO:0000313" key="5">
    <source>
        <dbReference type="EMBL" id="MER6983603.1"/>
    </source>
</evidence>
<sequence length="305" mass="32451">MTTGFGYEDGLPDDRLADHFSVIAADVGLATVAFGAVSPEGRVERKIPWMWASGVVERLSCVTEVIHRHGALASLQLGHGGRQVSPKVTRTAPVGPSAIAPPVHVSDTPRELSTAEAEKIVEAFVDAAVRAADAGFDVVELHGGHGYLIQQFLSAQSNQRTDRFGGAGLRERATFGRELITRVKERVPGLSLLVRINGDDLVPGGMRPDDAAAVGQIFAEAGADGLIVSGGVYGSVPWTIPVLDDPEPAFLHAAEVVKRAVAVPVVAVGGFRDPPARSLPPRRLSPRWRRRTRRPWTPPSAAVGR</sequence>
<keyword evidence="6" id="KW-1185">Reference proteome</keyword>
<dbReference type="InterPro" id="IPR051799">
    <property type="entry name" value="NADH_flavin_oxidoreductase"/>
</dbReference>
<dbReference type="Pfam" id="PF00724">
    <property type="entry name" value="Oxidored_FMN"/>
    <property type="match status" value="1"/>
</dbReference>
<evidence type="ECO:0000259" key="4">
    <source>
        <dbReference type="Pfam" id="PF00724"/>
    </source>
</evidence>
<reference evidence="5 6" key="1">
    <citation type="submission" date="2024-06" db="EMBL/GenBank/DDBJ databases">
        <title>The Natural Products Discovery Center: Release of the First 8490 Sequenced Strains for Exploring Actinobacteria Biosynthetic Diversity.</title>
        <authorList>
            <person name="Kalkreuter E."/>
            <person name="Kautsar S.A."/>
            <person name="Yang D."/>
            <person name="Bader C.D."/>
            <person name="Teijaro C.N."/>
            <person name="Fluegel L."/>
            <person name="Davis C.M."/>
            <person name="Simpson J.R."/>
            <person name="Lauterbach L."/>
            <person name="Steele A.D."/>
            <person name="Gui C."/>
            <person name="Meng S."/>
            <person name="Li G."/>
            <person name="Viehrig K."/>
            <person name="Ye F."/>
            <person name="Su P."/>
            <person name="Kiefer A.F."/>
            <person name="Nichols A."/>
            <person name="Cepeda A.J."/>
            <person name="Yan W."/>
            <person name="Fan B."/>
            <person name="Jiang Y."/>
            <person name="Adhikari A."/>
            <person name="Zheng C.-J."/>
            <person name="Schuster L."/>
            <person name="Cowan T.M."/>
            <person name="Smanski M.J."/>
            <person name="Chevrette M.G."/>
            <person name="De Carvalho L.P.S."/>
            <person name="Shen B."/>
        </authorList>
    </citation>
    <scope>NUCLEOTIDE SEQUENCE [LARGE SCALE GENOMIC DNA]</scope>
    <source>
        <strain evidence="5 6">NPDC000634</strain>
    </source>
</reference>
<proteinExistence type="predicted"/>
<dbReference type="InterPro" id="IPR013785">
    <property type="entry name" value="Aldolase_TIM"/>
</dbReference>
<feature type="non-terminal residue" evidence="5">
    <location>
        <position position="305"/>
    </location>
</feature>
<dbReference type="Gene3D" id="3.20.20.70">
    <property type="entry name" value="Aldolase class I"/>
    <property type="match status" value="1"/>
</dbReference>
<feature type="domain" description="NADH:flavin oxidoreductase/NADH oxidase N-terminal" evidence="4">
    <location>
        <begin position="1"/>
        <end position="275"/>
    </location>
</feature>
<dbReference type="PANTHER" id="PTHR43656:SF2">
    <property type="entry name" value="BINDING OXIDOREDUCTASE, PUTATIVE (AFU_ORTHOLOGUE AFUA_2G08260)-RELATED"/>
    <property type="match status" value="1"/>
</dbReference>
<comment type="caution">
    <text evidence="5">The sequence shown here is derived from an EMBL/GenBank/DDBJ whole genome shotgun (WGS) entry which is preliminary data.</text>
</comment>
<organism evidence="5 6">
    <name type="scientific">Streptomyces carpinensis</name>
    <dbReference type="NCBI Taxonomy" id="66369"/>
    <lineage>
        <taxon>Bacteria</taxon>
        <taxon>Bacillati</taxon>
        <taxon>Actinomycetota</taxon>
        <taxon>Actinomycetes</taxon>
        <taxon>Kitasatosporales</taxon>
        <taxon>Streptomycetaceae</taxon>
        <taxon>Streptomyces</taxon>
    </lineage>
</organism>
<evidence type="ECO:0000313" key="6">
    <source>
        <dbReference type="Proteomes" id="UP001458415"/>
    </source>
</evidence>
<dbReference type="PANTHER" id="PTHR43656">
    <property type="entry name" value="BINDING OXIDOREDUCTASE, PUTATIVE (AFU_ORTHOLOGUE AFUA_2G08260)-RELATED"/>
    <property type="match status" value="1"/>
</dbReference>
<protein>
    <recommendedName>
        <fullName evidence="4">NADH:flavin oxidoreductase/NADH oxidase N-terminal domain-containing protein</fullName>
    </recommendedName>
</protein>
<dbReference type="EMBL" id="JBEPCU010001437">
    <property type="protein sequence ID" value="MER6983603.1"/>
    <property type="molecule type" value="Genomic_DNA"/>
</dbReference>
<keyword evidence="1" id="KW-0285">Flavoprotein</keyword>
<name>A0ABV1WHD4_9ACTN</name>
<dbReference type="InterPro" id="IPR001155">
    <property type="entry name" value="OxRdtase_FMN_N"/>
</dbReference>
<dbReference type="SUPFAM" id="SSF51395">
    <property type="entry name" value="FMN-linked oxidoreductases"/>
    <property type="match status" value="1"/>
</dbReference>
<feature type="region of interest" description="Disordered" evidence="3">
    <location>
        <begin position="273"/>
        <end position="305"/>
    </location>
</feature>
<accession>A0ABV1WHD4</accession>
<gene>
    <name evidence="5" type="ORF">ABT317_43295</name>
</gene>
<evidence type="ECO:0000256" key="2">
    <source>
        <dbReference type="ARBA" id="ARBA00023002"/>
    </source>
</evidence>
<dbReference type="Proteomes" id="UP001458415">
    <property type="component" value="Unassembled WGS sequence"/>
</dbReference>
<keyword evidence="2" id="KW-0560">Oxidoreductase</keyword>
<feature type="compositionally biased region" description="Basic residues" evidence="3">
    <location>
        <begin position="284"/>
        <end position="294"/>
    </location>
</feature>
<evidence type="ECO:0000256" key="3">
    <source>
        <dbReference type="SAM" id="MobiDB-lite"/>
    </source>
</evidence>
<evidence type="ECO:0000256" key="1">
    <source>
        <dbReference type="ARBA" id="ARBA00022630"/>
    </source>
</evidence>